<dbReference type="HOGENOM" id="CLU_1454657_0_0_1"/>
<feature type="compositionally biased region" description="Low complexity" evidence="1">
    <location>
        <begin position="26"/>
        <end position="40"/>
    </location>
</feature>
<dbReference type="OrthoDB" id="3064758at2759"/>
<dbReference type="KEGG" id="lbc:LACBIDRAFT_299618"/>
<dbReference type="Proteomes" id="UP000001194">
    <property type="component" value="Unassembled WGS sequence"/>
</dbReference>
<dbReference type="GeneID" id="6078264"/>
<feature type="region of interest" description="Disordered" evidence="1">
    <location>
        <begin position="1"/>
        <end position="40"/>
    </location>
</feature>
<accession>B0DEZ8</accession>
<evidence type="ECO:0000313" key="3">
    <source>
        <dbReference type="Proteomes" id="UP000001194"/>
    </source>
</evidence>
<dbReference type="EMBL" id="DS547107">
    <property type="protein sequence ID" value="EDR06760.1"/>
    <property type="molecule type" value="Genomic_DNA"/>
</dbReference>
<dbReference type="InParanoid" id="B0DEZ8"/>
<sequence length="186" mass="20680">MSDSTYQPSSSPTRPCLVDRTHGLNSPSLSTSSKAASNKAAQKAILHHLELVDSIDIRSPPRKHRGRKSARKAALKTVEDFAPLGILDSQIDSQTWHDNLVAEGASREVECASCEEVLSNCDQLYEELTQTRKDLICVQEAHLKTTNENIRLAKDYDRLEKEMQSLREAMAYVGGKLLKSAKKSQD</sequence>
<feature type="compositionally biased region" description="Polar residues" evidence="1">
    <location>
        <begin position="1"/>
        <end position="13"/>
    </location>
</feature>
<keyword evidence="3" id="KW-1185">Reference proteome</keyword>
<dbReference type="AlphaFoldDB" id="B0DEZ8"/>
<gene>
    <name evidence="2" type="ORF">LACBIDRAFT_299618</name>
</gene>
<organism evidence="3">
    <name type="scientific">Laccaria bicolor (strain S238N-H82 / ATCC MYA-4686)</name>
    <name type="common">Bicoloured deceiver</name>
    <name type="synonym">Laccaria laccata var. bicolor</name>
    <dbReference type="NCBI Taxonomy" id="486041"/>
    <lineage>
        <taxon>Eukaryota</taxon>
        <taxon>Fungi</taxon>
        <taxon>Dikarya</taxon>
        <taxon>Basidiomycota</taxon>
        <taxon>Agaricomycotina</taxon>
        <taxon>Agaricomycetes</taxon>
        <taxon>Agaricomycetidae</taxon>
        <taxon>Agaricales</taxon>
        <taxon>Agaricineae</taxon>
        <taxon>Hydnangiaceae</taxon>
        <taxon>Laccaria</taxon>
    </lineage>
</organism>
<name>B0DEZ8_LACBS</name>
<evidence type="ECO:0000256" key="1">
    <source>
        <dbReference type="SAM" id="MobiDB-lite"/>
    </source>
</evidence>
<evidence type="ECO:0000313" key="2">
    <source>
        <dbReference type="EMBL" id="EDR06760.1"/>
    </source>
</evidence>
<protein>
    <submittedName>
        <fullName evidence="2">Predicted protein</fullName>
    </submittedName>
</protein>
<dbReference type="RefSeq" id="XP_001882607.1">
    <property type="nucleotide sequence ID" value="XM_001882572.1"/>
</dbReference>
<proteinExistence type="predicted"/>
<reference evidence="2 3" key="1">
    <citation type="journal article" date="2008" name="Nature">
        <title>The genome of Laccaria bicolor provides insights into mycorrhizal symbiosis.</title>
        <authorList>
            <person name="Martin F."/>
            <person name="Aerts A."/>
            <person name="Ahren D."/>
            <person name="Brun A."/>
            <person name="Danchin E.G.J."/>
            <person name="Duchaussoy F."/>
            <person name="Gibon J."/>
            <person name="Kohler A."/>
            <person name="Lindquist E."/>
            <person name="Pereda V."/>
            <person name="Salamov A."/>
            <person name="Shapiro H.J."/>
            <person name="Wuyts J."/>
            <person name="Blaudez D."/>
            <person name="Buee M."/>
            <person name="Brokstein P."/>
            <person name="Canbaeck B."/>
            <person name="Cohen D."/>
            <person name="Courty P.E."/>
            <person name="Coutinho P.M."/>
            <person name="Delaruelle C."/>
            <person name="Detter J.C."/>
            <person name="Deveau A."/>
            <person name="DiFazio S."/>
            <person name="Duplessis S."/>
            <person name="Fraissinet-Tachet L."/>
            <person name="Lucic E."/>
            <person name="Frey-Klett P."/>
            <person name="Fourrey C."/>
            <person name="Feussner I."/>
            <person name="Gay G."/>
            <person name="Grimwood J."/>
            <person name="Hoegger P.J."/>
            <person name="Jain P."/>
            <person name="Kilaru S."/>
            <person name="Labbe J."/>
            <person name="Lin Y.C."/>
            <person name="Legue V."/>
            <person name="Le Tacon F."/>
            <person name="Marmeisse R."/>
            <person name="Melayah D."/>
            <person name="Montanini B."/>
            <person name="Muratet M."/>
            <person name="Nehls U."/>
            <person name="Niculita-Hirzel H."/>
            <person name="Oudot-Le Secq M.P."/>
            <person name="Peter M."/>
            <person name="Quesneville H."/>
            <person name="Rajashekar B."/>
            <person name="Reich M."/>
            <person name="Rouhier N."/>
            <person name="Schmutz J."/>
            <person name="Yin T."/>
            <person name="Chalot M."/>
            <person name="Henrissat B."/>
            <person name="Kuees U."/>
            <person name="Lucas S."/>
            <person name="Van de Peer Y."/>
            <person name="Podila G.K."/>
            <person name="Polle A."/>
            <person name="Pukkila P.J."/>
            <person name="Richardson P.M."/>
            <person name="Rouze P."/>
            <person name="Sanders I.R."/>
            <person name="Stajich J.E."/>
            <person name="Tunlid A."/>
            <person name="Tuskan G."/>
            <person name="Grigoriev I.V."/>
        </authorList>
    </citation>
    <scope>NUCLEOTIDE SEQUENCE [LARGE SCALE GENOMIC DNA]</scope>
    <source>
        <strain evidence="3">S238N-H82 / ATCC MYA-4686</strain>
    </source>
</reference>